<dbReference type="AlphaFoldDB" id="A0AA95KRS0"/>
<protein>
    <recommendedName>
        <fullName evidence="2">Winged helix-turn helix domain-containing protein</fullName>
    </recommendedName>
</protein>
<reference evidence="1" key="1">
    <citation type="journal article" date="2023" name="Int. J. Mol. Sci.">
        <title>Metagenomics Revealed a New Genus 'Candidatus Thiocaldithrix dubininis' gen. nov., sp. nov. and a New Species 'Candidatus Thiothrix putei' sp. nov. in the Family Thiotrichaceae, Some Members of Which Have Traits of Both Na+- and H+-Motive Energetics.</title>
        <authorList>
            <person name="Ravin N.V."/>
            <person name="Muntyan M.S."/>
            <person name="Smolyakov D.D."/>
            <person name="Rudenko T.S."/>
            <person name="Beletsky A.V."/>
            <person name="Mardanov A.V."/>
            <person name="Grabovich M.Y."/>
        </authorList>
    </citation>
    <scope>NUCLEOTIDE SEQUENCE</scope>
    <source>
        <strain evidence="1">GKL-02</strain>
    </source>
</reference>
<evidence type="ECO:0000313" key="1">
    <source>
        <dbReference type="EMBL" id="WGZ96062.1"/>
    </source>
</evidence>
<name>A0AA95KRS0_9GAMM</name>
<gene>
    <name evidence="1" type="ORF">QJT81_08840</name>
</gene>
<evidence type="ECO:0008006" key="2">
    <source>
        <dbReference type="Google" id="ProtNLM"/>
    </source>
</evidence>
<sequence length="187" mass="21998">MTLKITFTEDEIAELFYWKERHPHPRVRKKMSVLYLKSQQLTHKEIKRLERITEATLLAYLNAYLQPNGLEALKEIRFNKPQSDLMAYKDKIEAYFREYPPATSKAAAAKIEELTGIKRSEDRVRVFMKKIGMDIRKVGMIPAKADVKAQEKFLENELKPRIQEAKEGKRALFLSMPRFYPNKSMKC</sequence>
<dbReference type="EMBL" id="CP124756">
    <property type="protein sequence ID" value="WGZ96062.1"/>
    <property type="molecule type" value="Genomic_DNA"/>
</dbReference>
<reference evidence="1" key="2">
    <citation type="submission" date="2023-04" db="EMBL/GenBank/DDBJ databases">
        <authorList>
            <person name="Beletskiy A.V."/>
            <person name="Mardanov A.V."/>
            <person name="Ravin N.V."/>
        </authorList>
    </citation>
    <scope>NUCLEOTIDE SEQUENCE</scope>
    <source>
        <strain evidence="1">GKL-02</strain>
    </source>
</reference>
<dbReference type="Proteomes" id="UP001301326">
    <property type="component" value="Chromosome"/>
</dbReference>
<proteinExistence type="predicted"/>
<dbReference type="KEGG" id="tput:QJT81_08840"/>
<accession>A0AA95KRS0</accession>
<organism evidence="1">
    <name type="scientific">Candidatus Thiothrix putei</name>
    <dbReference type="NCBI Taxonomy" id="3080811"/>
    <lineage>
        <taxon>Bacteria</taxon>
        <taxon>Pseudomonadati</taxon>
        <taxon>Pseudomonadota</taxon>
        <taxon>Gammaproteobacteria</taxon>
        <taxon>Thiotrichales</taxon>
        <taxon>Thiotrichaceae</taxon>
        <taxon>Thiothrix</taxon>
    </lineage>
</organism>